<dbReference type="Proteomes" id="UP000815677">
    <property type="component" value="Unassembled WGS sequence"/>
</dbReference>
<feature type="region of interest" description="Disordered" evidence="1">
    <location>
        <begin position="1"/>
        <end position="44"/>
    </location>
</feature>
<name>A0ABQ0KYB6_MYCCL</name>
<evidence type="ECO:0000256" key="1">
    <source>
        <dbReference type="SAM" id="MobiDB-lite"/>
    </source>
</evidence>
<evidence type="ECO:0000313" key="3">
    <source>
        <dbReference type="Proteomes" id="UP000815677"/>
    </source>
</evidence>
<evidence type="ECO:0000313" key="2">
    <source>
        <dbReference type="EMBL" id="GAT43605.1"/>
    </source>
</evidence>
<reference evidence="2" key="1">
    <citation type="submission" date="2014-09" db="EMBL/GenBank/DDBJ databases">
        <title>Genome sequence of the luminous mushroom Mycena chlorophos for searching fungal bioluminescence genes.</title>
        <authorList>
            <person name="Tanaka Y."/>
            <person name="Kasuga D."/>
            <person name="Oba Y."/>
            <person name="Hase S."/>
            <person name="Sato K."/>
            <person name="Oba Y."/>
            <person name="Sakakibara Y."/>
        </authorList>
    </citation>
    <scope>NUCLEOTIDE SEQUENCE</scope>
</reference>
<accession>A0ABQ0KYB6</accession>
<sequence>MKRGLPPLRPSVLFRRDHGAAPSTTVSAPRPVRTSKSSDLGTEPGRRIEVRTTDGRVLGNVDNSVPVGVTRDKSGHSDELRANIMNYGDYVDVAVGVDSDSGTCFLAAERDTRNPPSAISISCGNSALSATWVFDADTGELRAYAGGSASPSNILYQASGNTLLLADSVPPSIESPGVVVVRLYLRDN</sequence>
<dbReference type="EMBL" id="DF839208">
    <property type="protein sequence ID" value="GAT43605.1"/>
    <property type="molecule type" value="Genomic_DNA"/>
</dbReference>
<gene>
    <name evidence="2" type="ORF">MCHLO_01278</name>
</gene>
<proteinExistence type="predicted"/>
<keyword evidence="3" id="KW-1185">Reference proteome</keyword>
<protein>
    <submittedName>
        <fullName evidence="2">Uncharacterized protein</fullName>
    </submittedName>
</protein>
<organism evidence="2 3">
    <name type="scientific">Mycena chlorophos</name>
    <name type="common">Agaric fungus</name>
    <name type="synonym">Agaricus chlorophos</name>
    <dbReference type="NCBI Taxonomy" id="658473"/>
    <lineage>
        <taxon>Eukaryota</taxon>
        <taxon>Fungi</taxon>
        <taxon>Dikarya</taxon>
        <taxon>Basidiomycota</taxon>
        <taxon>Agaricomycotina</taxon>
        <taxon>Agaricomycetes</taxon>
        <taxon>Agaricomycetidae</taxon>
        <taxon>Agaricales</taxon>
        <taxon>Marasmiineae</taxon>
        <taxon>Mycenaceae</taxon>
        <taxon>Mycena</taxon>
    </lineage>
</organism>